<proteinExistence type="predicted"/>
<dbReference type="AlphaFoldDB" id="A0A8S3ZPQ9"/>
<comment type="caution">
    <text evidence="3">The sequence shown here is derived from an EMBL/GenBank/DDBJ whole genome shotgun (WGS) entry which is preliminary data.</text>
</comment>
<dbReference type="InterPro" id="IPR046341">
    <property type="entry name" value="SET_dom_sf"/>
</dbReference>
<feature type="compositionally biased region" description="Basic and acidic residues" evidence="1">
    <location>
        <begin position="221"/>
        <end position="232"/>
    </location>
</feature>
<keyword evidence="4" id="KW-1185">Reference proteome</keyword>
<feature type="compositionally biased region" description="Low complexity" evidence="1">
    <location>
        <begin position="425"/>
        <end position="437"/>
    </location>
</feature>
<dbReference type="PANTHER" id="PTHR46167">
    <property type="entry name" value="N-LYSINE METHYLTRANSFERASE KMT5A"/>
    <property type="match status" value="1"/>
</dbReference>
<dbReference type="SUPFAM" id="SSF82199">
    <property type="entry name" value="SET domain"/>
    <property type="match status" value="1"/>
</dbReference>
<feature type="domain" description="SET" evidence="2">
    <location>
        <begin position="26"/>
        <end position="151"/>
    </location>
</feature>
<dbReference type="GO" id="GO:0042799">
    <property type="term" value="F:histone H4K20 methyltransferase activity"/>
    <property type="evidence" value="ECO:0007669"/>
    <property type="project" value="TreeGrafter"/>
</dbReference>
<dbReference type="InterPro" id="IPR051760">
    <property type="entry name" value="KMT5A"/>
</dbReference>
<protein>
    <recommendedName>
        <fullName evidence="2">SET domain-containing protein</fullName>
    </recommendedName>
</protein>
<evidence type="ECO:0000313" key="3">
    <source>
        <dbReference type="EMBL" id="CAG5129272.1"/>
    </source>
</evidence>
<evidence type="ECO:0000256" key="1">
    <source>
        <dbReference type="SAM" id="MobiDB-lite"/>
    </source>
</evidence>
<dbReference type="InterPro" id="IPR001214">
    <property type="entry name" value="SET_dom"/>
</dbReference>
<feature type="non-terminal residue" evidence="3">
    <location>
        <position position="661"/>
    </location>
</feature>
<dbReference type="PROSITE" id="PS50280">
    <property type="entry name" value="SET"/>
    <property type="match status" value="1"/>
</dbReference>
<dbReference type="Pfam" id="PF00856">
    <property type="entry name" value="SET"/>
    <property type="match status" value="1"/>
</dbReference>
<feature type="compositionally biased region" description="Basic and acidic residues" evidence="1">
    <location>
        <begin position="183"/>
        <end position="195"/>
    </location>
</feature>
<evidence type="ECO:0000259" key="2">
    <source>
        <dbReference type="PROSITE" id="PS50280"/>
    </source>
</evidence>
<organism evidence="3 4">
    <name type="scientific">Candidula unifasciata</name>
    <dbReference type="NCBI Taxonomy" id="100452"/>
    <lineage>
        <taxon>Eukaryota</taxon>
        <taxon>Metazoa</taxon>
        <taxon>Spiralia</taxon>
        <taxon>Lophotrochozoa</taxon>
        <taxon>Mollusca</taxon>
        <taxon>Gastropoda</taxon>
        <taxon>Heterobranchia</taxon>
        <taxon>Euthyneura</taxon>
        <taxon>Panpulmonata</taxon>
        <taxon>Eupulmonata</taxon>
        <taxon>Stylommatophora</taxon>
        <taxon>Helicina</taxon>
        <taxon>Helicoidea</taxon>
        <taxon>Geomitridae</taxon>
        <taxon>Candidula</taxon>
    </lineage>
</organism>
<dbReference type="Proteomes" id="UP000678393">
    <property type="component" value="Unassembled WGS sequence"/>
</dbReference>
<dbReference type="GO" id="GO:0006357">
    <property type="term" value="P:regulation of transcription by RNA polymerase II"/>
    <property type="evidence" value="ECO:0007669"/>
    <property type="project" value="TreeGrafter"/>
</dbReference>
<dbReference type="GO" id="GO:0043516">
    <property type="term" value="P:regulation of DNA damage response, signal transduction by p53 class mediator"/>
    <property type="evidence" value="ECO:0007669"/>
    <property type="project" value="TreeGrafter"/>
</dbReference>
<dbReference type="OrthoDB" id="6159504at2759"/>
<dbReference type="PANTHER" id="PTHR46167:SF1">
    <property type="entry name" value="N-LYSINE METHYLTRANSFERASE KMT5A"/>
    <property type="match status" value="1"/>
</dbReference>
<name>A0A8S3ZPQ9_9EUPU</name>
<sequence length="661" mass="73388">RKVRLPKLNRIEKLTRGLLSQRDVNAIFAVKEIKGKGRGVFLRSAVLRKDSFVLEYEGDIISEAEAQIREKIYANNNEGCYIMSFLFQGAKMAIDATRNFDSFARLLNHSREPNVRFHPPFVTDLKGGLPRIASYALRDIFKGEEIVIDYGVRDGHITWLRNREIAFRTDVDLDSSDDSDCSSSHDSHTGFRTSERPSSPECYASCSSERPESAAASNTHVTKDKQIRRDPDNMALSRGEWAARITRLVPQSRVNRYIAGLESIEIPQKILKCLEVTSERKSKQSSTESVVCLSTSSSGGSSSVSLRTSSSSRKNTFLKYSLENQDKALAIELPSNEAPDSIHKVLEWQKTSPLPRSAMNIQIIGVQSLSDFSHIERSTDLEPSSSHRQQTDSALKHQEIPASSPPHPPHVSEPNVLPPMNSQISHPSSAFSSDVSSPAPNNLNVSVVTIDTSQSDDTDESSSLSSFSFTFMTPQKRSREPDTIEEKRVITETAEVCVVSDDEFVPETPVSELEPQNPENTSIEAIVCDEDDDSSSECEIILTEPASSLAGTANTGCARNLLGKRTMGFSPTAQLQVAVVEPYVGPSSQVGSFRKTVVMTDSEIEQLRCIFHKHILSNNVSTNEITRAINAHWDVFSVLMQRGVTLKQIRDIFNSFMKPKR</sequence>
<dbReference type="GO" id="GO:0005700">
    <property type="term" value="C:polytene chromosome"/>
    <property type="evidence" value="ECO:0007669"/>
    <property type="project" value="TreeGrafter"/>
</dbReference>
<feature type="region of interest" description="Disordered" evidence="1">
    <location>
        <begin position="173"/>
        <end position="232"/>
    </location>
</feature>
<feature type="region of interest" description="Disordered" evidence="1">
    <location>
        <begin position="377"/>
        <end position="440"/>
    </location>
</feature>
<dbReference type="Gene3D" id="2.170.270.10">
    <property type="entry name" value="SET domain"/>
    <property type="match status" value="1"/>
</dbReference>
<reference evidence="3" key="1">
    <citation type="submission" date="2021-04" db="EMBL/GenBank/DDBJ databases">
        <authorList>
            <consortium name="Molecular Ecology Group"/>
        </authorList>
    </citation>
    <scope>NUCLEOTIDE SEQUENCE</scope>
</reference>
<evidence type="ECO:0000313" key="4">
    <source>
        <dbReference type="Proteomes" id="UP000678393"/>
    </source>
</evidence>
<dbReference type="EMBL" id="CAJHNH020003429">
    <property type="protein sequence ID" value="CAG5129272.1"/>
    <property type="molecule type" value="Genomic_DNA"/>
</dbReference>
<accession>A0A8S3ZPQ9</accession>
<dbReference type="GO" id="GO:0005634">
    <property type="term" value="C:nucleus"/>
    <property type="evidence" value="ECO:0007669"/>
    <property type="project" value="TreeGrafter"/>
</dbReference>
<dbReference type="SMART" id="SM00317">
    <property type="entry name" value="SET"/>
    <property type="match status" value="1"/>
</dbReference>
<feature type="region of interest" description="Disordered" evidence="1">
    <location>
        <begin position="285"/>
        <end position="308"/>
    </location>
</feature>
<gene>
    <name evidence="3" type="ORF">CUNI_LOCUS14830</name>
</gene>
<feature type="compositionally biased region" description="Polar residues" evidence="1">
    <location>
        <begin position="381"/>
        <end position="393"/>
    </location>
</feature>